<feature type="compositionally biased region" description="Low complexity" evidence="5">
    <location>
        <begin position="323"/>
        <end position="338"/>
    </location>
</feature>
<accession>A0A131Y3W7</accession>
<feature type="transmembrane region" description="Helical" evidence="6">
    <location>
        <begin position="108"/>
        <end position="130"/>
    </location>
</feature>
<dbReference type="EMBL" id="GEFM01003060">
    <property type="protein sequence ID" value="JAP72736.1"/>
    <property type="molecule type" value="mRNA"/>
</dbReference>
<protein>
    <submittedName>
        <fullName evidence="7">Putative conserved plasma membrane protein</fullName>
    </submittedName>
</protein>
<reference evidence="7" key="1">
    <citation type="submission" date="2016-02" db="EMBL/GenBank/DDBJ databases">
        <title>RNAseq analyses of the midgut from blood- or serum-fed Ixodes ricinus ticks.</title>
        <authorList>
            <person name="Perner J."/>
            <person name="Provaznik J."/>
            <person name="Schrenkova J."/>
            <person name="Urbanova V."/>
            <person name="Ribeiro J.M."/>
            <person name="Kopacek P."/>
        </authorList>
    </citation>
    <scope>NUCLEOTIDE SEQUENCE</scope>
    <source>
        <tissue evidence="7">Gut</tissue>
    </source>
</reference>
<evidence type="ECO:0000256" key="1">
    <source>
        <dbReference type="ARBA" id="ARBA00004141"/>
    </source>
</evidence>
<feature type="transmembrane region" description="Helical" evidence="6">
    <location>
        <begin position="48"/>
        <end position="67"/>
    </location>
</feature>
<dbReference type="PANTHER" id="PTHR13377:SF3">
    <property type="entry name" value="TRANSMEMBRANE PROTEIN 115"/>
    <property type="match status" value="1"/>
</dbReference>
<keyword evidence="2 6" id="KW-0812">Transmembrane</keyword>
<feature type="compositionally biased region" description="Low complexity" evidence="5">
    <location>
        <begin position="365"/>
        <end position="375"/>
    </location>
</feature>
<keyword evidence="4 6" id="KW-0472">Membrane</keyword>
<comment type="subcellular location">
    <subcellularLocation>
        <location evidence="1">Membrane</location>
        <topology evidence="1">Multi-pass membrane protein</topology>
    </subcellularLocation>
</comment>
<evidence type="ECO:0000256" key="3">
    <source>
        <dbReference type="ARBA" id="ARBA00022989"/>
    </source>
</evidence>
<organism evidence="7">
    <name type="scientific">Ixodes ricinus</name>
    <name type="common">Common tick</name>
    <name type="synonym">Acarus ricinus</name>
    <dbReference type="NCBI Taxonomy" id="34613"/>
    <lineage>
        <taxon>Eukaryota</taxon>
        <taxon>Metazoa</taxon>
        <taxon>Ecdysozoa</taxon>
        <taxon>Arthropoda</taxon>
        <taxon>Chelicerata</taxon>
        <taxon>Arachnida</taxon>
        <taxon>Acari</taxon>
        <taxon>Parasitiformes</taxon>
        <taxon>Ixodida</taxon>
        <taxon>Ixodoidea</taxon>
        <taxon>Ixodidae</taxon>
        <taxon>Ixodinae</taxon>
        <taxon>Ixodes</taxon>
    </lineage>
</organism>
<feature type="transmembrane region" description="Helical" evidence="6">
    <location>
        <begin position="241"/>
        <end position="258"/>
    </location>
</feature>
<evidence type="ECO:0000256" key="2">
    <source>
        <dbReference type="ARBA" id="ARBA00022692"/>
    </source>
</evidence>
<dbReference type="GO" id="GO:0005794">
    <property type="term" value="C:Golgi apparatus"/>
    <property type="evidence" value="ECO:0007669"/>
    <property type="project" value="TreeGrafter"/>
</dbReference>
<dbReference type="InterPro" id="IPR013861">
    <property type="entry name" value="TMEM115/Pdh1/Rbl19"/>
</dbReference>
<dbReference type="FunFam" id="1.20.1540.10:FF:000004">
    <property type="entry name" value="Transmembrane protein 115"/>
    <property type="match status" value="1"/>
</dbReference>
<dbReference type="PANTHER" id="PTHR13377">
    <property type="entry name" value="PLACENTAL PROTEIN 6"/>
    <property type="match status" value="1"/>
</dbReference>
<feature type="transmembrane region" description="Helical" evidence="6">
    <location>
        <begin position="136"/>
        <end position="156"/>
    </location>
</feature>
<feature type="transmembrane region" description="Helical" evidence="6">
    <location>
        <begin position="79"/>
        <end position="96"/>
    </location>
</feature>
<dbReference type="Pfam" id="PF08551">
    <property type="entry name" value="DUF1751"/>
    <property type="match status" value="1"/>
</dbReference>
<feature type="transmembrane region" description="Helical" evidence="6">
    <location>
        <begin position="177"/>
        <end position="199"/>
    </location>
</feature>
<feature type="region of interest" description="Disordered" evidence="5">
    <location>
        <begin position="313"/>
        <end position="388"/>
    </location>
</feature>
<dbReference type="InterPro" id="IPR035952">
    <property type="entry name" value="Rhomboid-like_sf"/>
</dbReference>
<dbReference type="AlphaFoldDB" id="A0A131Y3W7"/>
<evidence type="ECO:0000256" key="5">
    <source>
        <dbReference type="SAM" id="MobiDB-lite"/>
    </source>
</evidence>
<evidence type="ECO:0000313" key="7">
    <source>
        <dbReference type="EMBL" id="JAP72736.1"/>
    </source>
</evidence>
<dbReference type="GO" id="GO:0016020">
    <property type="term" value="C:membrane"/>
    <property type="evidence" value="ECO:0007669"/>
    <property type="project" value="UniProtKB-SubCell"/>
</dbReference>
<sequence>MAASTVVQRNLPYLRQQLLAALQTCSVVVRVLSLALFLCYFLSFSRAASLAVCVTPGYIIPPSFWIWTAFTHAFFENRIWMVLADIITVGLCGKLIEPLWGAIEMLTFFAIVNTSVAAASVAYYIFLYSLTWNPDYLFAVHIHGLAGYCAGVMVAVKQIMPDHVLVSLPFGKLRNRNVPLTVLLFTVVFWACGVLRGTYPVMFTSGVLSSWVYLRFYQYHSNGSKGDMADHFTFASFFPNVLQPPIALVSNLIFNFFVKIKLCRKPPRKYNLASGASSTVTISLPGTDPQDAERRRQIALRALSERLTKVEQQWPLLSDEEQSSTASSGSTAPSLGTPLHHQKGGAGEGATTAPPPLQVTISMPGATSAAGASTSHETLKNVASPGLA</sequence>
<evidence type="ECO:0000256" key="4">
    <source>
        <dbReference type="ARBA" id="ARBA00023136"/>
    </source>
</evidence>
<keyword evidence="3 6" id="KW-1133">Transmembrane helix</keyword>
<proteinExistence type="evidence at transcript level"/>
<dbReference type="GO" id="GO:0006890">
    <property type="term" value="P:retrograde vesicle-mediated transport, Golgi to endoplasmic reticulum"/>
    <property type="evidence" value="ECO:0007669"/>
    <property type="project" value="InterPro"/>
</dbReference>
<name>A0A131Y3W7_IXORI</name>
<evidence type="ECO:0000256" key="6">
    <source>
        <dbReference type="SAM" id="Phobius"/>
    </source>
</evidence>
<dbReference type="SMART" id="SM01160">
    <property type="entry name" value="DUF1751"/>
    <property type="match status" value="1"/>
</dbReference>
<dbReference type="SUPFAM" id="SSF144091">
    <property type="entry name" value="Rhomboid-like"/>
    <property type="match status" value="1"/>
</dbReference>
<feature type="transmembrane region" description="Helical" evidence="6">
    <location>
        <begin position="20"/>
        <end position="41"/>
    </location>
</feature>